<reference evidence="2 3" key="1">
    <citation type="submission" date="2019-11" db="EMBL/GenBank/DDBJ databases">
        <title>Bacillus lacus genome.</title>
        <authorList>
            <person name="Allen C.J."/>
            <person name="Newman J.D."/>
        </authorList>
    </citation>
    <scope>NUCLEOTIDE SEQUENCE [LARGE SCALE GENOMIC DNA]</scope>
    <source>
        <strain evidence="2 3">KCTC 33946</strain>
    </source>
</reference>
<dbReference type="SUPFAM" id="SSF53448">
    <property type="entry name" value="Nucleotide-diphospho-sugar transferases"/>
    <property type="match status" value="1"/>
</dbReference>
<dbReference type="EMBL" id="WKKI01000026">
    <property type="protein sequence ID" value="MRX73069.1"/>
    <property type="molecule type" value="Genomic_DNA"/>
</dbReference>
<dbReference type="PANTHER" id="PTHR43685:SF2">
    <property type="entry name" value="GLYCOSYLTRANSFERASE 2-LIKE DOMAIN-CONTAINING PROTEIN"/>
    <property type="match status" value="1"/>
</dbReference>
<evidence type="ECO:0000313" key="3">
    <source>
        <dbReference type="Proteomes" id="UP000448867"/>
    </source>
</evidence>
<dbReference type="Pfam" id="PF00535">
    <property type="entry name" value="Glycos_transf_2"/>
    <property type="match status" value="1"/>
</dbReference>
<name>A0A7X2M0N4_9BACI</name>
<dbReference type="GO" id="GO:0016740">
    <property type="term" value="F:transferase activity"/>
    <property type="evidence" value="ECO:0007669"/>
    <property type="project" value="UniProtKB-KW"/>
</dbReference>
<evidence type="ECO:0000313" key="2">
    <source>
        <dbReference type="EMBL" id="MRX73069.1"/>
    </source>
</evidence>
<dbReference type="AlphaFoldDB" id="A0A7X2M0N4"/>
<dbReference type="InterPro" id="IPR029044">
    <property type="entry name" value="Nucleotide-diphossugar_trans"/>
</dbReference>
<dbReference type="PANTHER" id="PTHR43685">
    <property type="entry name" value="GLYCOSYLTRANSFERASE"/>
    <property type="match status" value="1"/>
</dbReference>
<dbReference type="Proteomes" id="UP000448867">
    <property type="component" value="Unassembled WGS sequence"/>
</dbReference>
<evidence type="ECO:0000259" key="1">
    <source>
        <dbReference type="Pfam" id="PF00535"/>
    </source>
</evidence>
<accession>A0A7X2M0N4</accession>
<dbReference type="InterPro" id="IPR001173">
    <property type="entry name" value="Glyco_trans_2-like"/>
</dbReference>
<dbReference type="Gene3D" id="3.90.550.10">
    <property type="entry name" value="Spore Coat Polysaccharide Biosynthesis Protein SpsA, Chain A"/>
    <property type="match status" value="1"/>
</dbReference>
<organism evidence="2 3">
    <name type="scientific">Metabacillus lacus</name>
    <dbReference type="NCBI Taxonomy" id="1983721"/>
    <lineage>
        <taxon>Bacteria</taxon>
        <taxon>Bacillati</taxon>
        <taxon>Bacillota</taxon>
        <taxon>Bacilli</taxon>
        <taxon>Bacillales</taxon>
        <taxon>Bacillaceae</taxon>
        <taxon>Metabacillus</taxon>
    </lineage>
</organism>
<feature type="domain" description="Glycosyltransferase 2-like" evidence="1">
    <location>
        <begin position="7"/>
        <end position="128"/>
    </location>
</feature>
<keyword evidence="3" id="KW-1185">Reference proteome</keyword>
<sequence length="236" mass="27192">MELPRISIVIPFYNCEYVGRAISSALNQTYPNIEVIVVNDGATLHTEKINPYRDRISYLKKENGGTASAVNLGLQHAGGDYFCWLSSDDEYELNKTEVQLRTMQLLNARMSYTNFNIIDENSVLQKAMAGPASSSPKDFYSGMLTGCPINGCTVMIQSSLFEEAGSFNETLRYTQDYEMWLRLLQIEEFHYIPYPLVKHRSHQRMGSVRYQRELWDEFAGVRDKYRDYLEGKIRTS</sequence>
<keyword evidence="2" id="KW-0808">Transferase</keyword>
<comment type="caution">
    <text evidence="2">The sequence shown here is derived from an EMBL/GenBank/DDBJ whole genome shotgun (WGS) entry which is preliminary data.</text>
</comment>
<protein>
    <submittedName>
        <fullName evidence="2">Glycosyltransferase</fullName>
    </submittedName>
</protein>
<dbReference type="InterPro" id="IPR050834">
    <property type="entry name" value="Glycosyltransf_2"/>
</dbReference>
<proteinExistence type="predicted"/>
<dbReference type="OrthoDB" id="396512at2"/>
<gene>
    <name evidence="2" type="ORF">GJU40_13050</name>
</gene>